<dbReference type="PANTHER" id="PTHR46546">
    <property type="entry name" value="SHEWANELLA-LIKE PROTEIN PHOSPHATASE 1"/>
    <property type="match status" value="1"/>
</dbReference>
<comment type="caution">
    <text evidence="2">The sequence shown here is derived from an EMBL/GenBank/DDBJ whole genome shotgun (WGS) entry which is preliminary data.</text>
</comment>
<proteinExistence type="predicted"/>
<dbReference type="PANTHER" id="PTHR46546:SF4">
    <property type="entry name" value="SHEWANELLA-LIKE PROTEIN PHOSPHATASE 1"/>
    <property type="match status" value="1"/>
</dbReference>
<gene>
    <name evidence="2" type="ORF">GC722_00030</name>
</gene>
<dbReference type="Gene3D" id="3.60.21.10">
    <property type="match status" value="1"/>
</dbReference>
<dbReference type="SUPFAM" id="SSF56300">
    <property type="entry name" value="Metallo-dependent phosphatases"/>
    <property type="match status" value="1"/>
</dbReference>
<sequence length="263" mass="29161">MSAPVYAVSDVHGHVEILAEALREAGLVDPRGRWCGGRTRLWFLGDFFDRGPSGIGVLELVRRLVEESDGSVRALLGNHEILAMGMKLFGSTEVPGGGAVPRSFERSWTLNGGRADDQEGLTEDHLAWLMRLPVVARQDQWLLVHSDTTEYLHWGDKVATINARVAQLMSRTDDITAWWEIWRRMTTRYAFRGDDGPKVARAFLRRLGGRRIVHGHSIVADWLGVDYPEVSEPLLYADGLALGIDGGINNGGPCLLTRLAPVR</sequence>
<dbReference type="CDD" id="cd00144">
    <property type="entry name" value="MPP_PPP_family"/>
    <property type="match status" value="1"/>
</dbReference>
<name>A0A6A9UPF8_9ACTN</name>
<dbReference type="InterPro" id="IPR004843">
    <property type="entry name" value="Calcineurin-like_PHP"/>
</dbReference>
<dbReference type="Proteomes" id="UP000435304">
    <property type="component" value="Unassembled WGS sequence"/>
</dbReference>
<organism evidence="2 3">
    <name type="scientific">Auraticoccus cholistanensis</name>
    <dbReference type="NCBI Taxonomy" id="2656650"/>
    <lineage>
        <taxon>Bacteria</taxon>
        <taxon>Bacillati</taxon>
        <taxon>Actinomycetota</taxon>
        <taxon>Actinomycetes</taxon>
        <taxon>Propionibacteriales</taxon>
        <taxon>Propionibacteriaceae</taxon>
        <taxon>Auraticoccus</taxon>
    </lineage>
</organism>
<evidence type="ECO:0000259" key="1">
    <source>
        <dbReference type="Pfam" id="PF00149"/>
    </source>
</evidence>
<evidence type="ECO:0000313" key="2">
    <source>
        <dbReference type="EMBL" id="MVA74428.1"/>
    </source>
</evidence>
<reference evidence="2 3" key="1">
    <citation type="submission" date="2019-12" db="EMBL/GenBank/DDBJ databases">
        <title>Auraticoccus cholistani sp. nov., an actinomycete isolated from soil of Cholistan desert.</title>
        <authorList>
            <person name="Cheema M.T."/>
        </authorList>
    </citation>
    <scope>NUCLEOTIDE SEQUENCE [LARGE SCALE GENOMIC DNA]</scope>
    <source>
        <strain evidence="2 3">F435</strain>
    </source>
</reference>
<dbReference type="Pfam" id="PF00149">
    <property type="entry name" value="Metallophos"/>
    <property type="match status" value="1"/>
</dbReference>
<feature type="domain" description="Calcineurin-like phosphoesterase" evidence="1">
    <location>
        <begin position="4"/>
        <end position="217"/>
    </location>
</feature>
<dbReference type="AlphaFoldDB" id="A0A6A9UPF8"/>
<dbReference type="InterPro" id="IPR029052">
    <property type="entry name" value="Metallo-depent_PP-like"/>
</dbReference>
<dbReference type="RefSeq" id="WP_331714218.1">
    <property type="nucleotide sequence ID" value="NZ_WPCU01000001.1"/>
</dbReference>
<keyword evidence="3" id="KW-1185">Reference proteome</keyword>
<protein>
    <submittedName>
        <fullName evidence="2">Serine/threonine protein phosphatase</fullName>
    </submittedName>
</protein>
<accession>A0A6A9UPF8</accession>
<evidence type="ECO:0000313" key="3">
    <source>
        <dbReference type="Proteomes" id="UP000435304"/>
    </source>
</evidence>
<dbReference type="GO" id="GO:0016787">
    <property type="term" value="F:hydrolase activity"/>
    <property type="evidence" value="ECO:0007669"/>
    <property type="project" value="InterPro"/>
</dbReference>
<dbReference type="EMBL" id="WPCU01000001">
    <property type="protein sequence ID" value="MVA74428.1"/>
    <property type="molecule type" value="Genomic_DNA"/>
</dbReference>